<evidence type="ECO:0000313" key="3">
    <source>
        <dbReference type="WBParaSite" id="SCUD_0000003101-mRNA-1"/>
    </source>
</evidence>
<proteinExistence type="predicted"/>
<evidence type="ECO:0000313" key="2">
    <source>
        <dbReference type="Proteomes" id="UP000279833"/>
    </source>
</evidence>
<dbReference type="AlphaFoldDB" id="A0A183JBH7"/>
<accession>A0A183JBH7</accession>
<keyword evidence="2" id="KW-1185">Reference proteome</keyword>
<dbReference type="Proteomes" id="UP000279833">
    <property type="component" value="Unassembled WGS sequence"/>
</dbReference>
<sequence length="113" mass="12952">MKYNRKSTNQIIIDEKVLEQTEAFTYVDIITNKLGNSGENVKAQIDSEIEAFAKSKNIWNSKNNCHTIPMLRQFCCTNLKLEIYHNHHQKCVGIYEQLSTENASDASVVKTEV</sequence>
<gene>
    <name evidence="1" type="ORF">SCUD_LOCUS32</name>
</gene>
<protein>
    <submittedName>
        <fullName evidence="3">Late expression factor 11</fullName>
    </submittedName>
</protein>
<organism evidence="3">
    <name type="scientific">Schistosoma curassoni</name>
    <dbReference type="NCBI Taxonomy" id="6186"/>
    <lineage>
        <taxon>Eukaryota</taxon>
        <taxon>Metazoa</taxon>
        <taxon>Spiralia</taxon>
        <taxon>Lophotrochozoa</taxon>
        <taxon>Platyhelminthes</taxon>
        <taxon>Trematoda</taxon>
        <taxon>Digenea</taxon>
        <taxon>Strigeidida</taxon>
        <taxon>Schistosomatoidea</taxon>
        <taxon>Schistosomatidae</taxon>
        <taxon>Schistosoma</taxon>
    </lineage>
</organism>
<reference evidence="3" key="1">
    <citation type="submission" date="2016-06" db="UniProtKB">
        <authorList>
            <consortium name="WormBaseParasite"/>
        </authorList>
    </citation>
    <scope>IDENTIFICATION</scope>
</reference>
<dbReference type="WBParaSite" id="SCUD_0000003101-mRNA-1">
    <property type="protein sequence ID" value="SCUD_0000003101-mRNA-1"/>
    <property type="gene ID" value="SCUD_0000003101"/>
</dbReference>
<evidence type="ECO:0000313" key="1">
    <source>
        <dbReference type="EMBL" id="VDO58632.1"/>
    </source>
</evidence>
<reference evidence="1 2" key="2">
    <citation type="submission" date="2018-11" db="EMBL/GenBank/DDBJ databases">
        <authorList>
            <consortium name="Pathogen Informatics"/>
        </authorList>
    </citation>
    <scope>NUCLEOTIDE SEQUENCE [LARGE SCALE GENOMIC DNA]</scope>
    <source>
        <strain evidence="1">Dakar</strain>
        <strain evidence="2">Dakar, Senegal</strain>
    </source>
</reference>
<dbReference type="EMBL" id="UZAK01000019">
    <property type="protein sequence ID" value="VDO58632.1"/>
    <property type="molecule type" value="Genomic_DNA"/>
</dbReference>
<name>A0A183JBH7_9TREM</name>